<name>A0A6J8A660_MYTCO</name>
<feature type="compositionally biased region" description="Polar residues" evidence="1">
    <location>
        <begin position="381"/>
        <end position="399"/>
    </location>
</feature>
<organism evidence="3 4">
    <name type="scientific">Mytilus coruscus</name>
    <name type="common">Sea mussel</name>
    <dbReference type="NCBI Taxonomy" id="42192"/>
    <lineage>
        <taxon>Eukaryota</taxon>
        <taxon>Metazoa</taxon>
        <taxon>Spiralia</taxon>
        <taxon>Lophotrochozoa</taxon>
        <taxon>Mollusca</taxon>
        <taxon>Bivalvia</taxon>
        <taxon>Autobranchia</taxon>
        <taxon>Pteriomorphia</taxon>
        <taxon>Mytilida</taxon>
        <taxon>Mytiloidea</taxon>
        <taxon>Mytilidae</taxon>
        <taxon>Mytilinae</taxon>
        <taxon>Mytilus</taxon>
    </lineage>
</organism>
<feature type="compositionally biased region" description="Polar residues" evidence="1">
    <location>
        <begin position="1203"/>
        <end position="1212"/>
    </location>
</feature>
<reference evidence="3 4" key="1">
    <citation type="submission" date="2020-06" db="EMBL/GenBank/DDBJ databases">
        <authorList>
            <person name="Li R."/>
            <person name="Bekaert M."/>
        </authorList>
    </citation>
    <scope>NUCLEOTIDE SEQUENCE [LARGE SCALE GENOMIC DNA]</scope>
    <source>
        <strain evidence="4">wild</strain>
    </source>
</reference>
<feature type="compositionally biased region" description="Low complexity" evidence="1">
    <location>
        <begin position="1120"/>
        <end position="1142"/>
    </location>
</feature>
<evidence type="ECO:0000313" key="3">
    <source>
        <dbReference type="EMBL" id="CAC5362309.1"/>
    </source>
</evidence>
<dbReference type="AlphaFoldDB" id="A0A6J8A660"/>
<feature type="region of interest" description="Disordered" evidence="1">
    <location>
        <begin position="556"/>
        <end position="580"/>
    </location>
</feature>
<feature type="region of interest" description="Disordered" evidence="1">
    <location>
        <begin position="256"/>
        <end position="305"/>
    </location>
</feature>
<feature type="compositionally biased region" description="Polar residues" evidence="1">
    <location>
        <begin position="556"/>
        <end position="570"/>
    </location>
</feature>
<dbReference type="Pfam" id="PF20694">
    <property type="entry name" value="TRADD-like_N"/>
    <property type="match status" value="1"/>
</dbReference>
<dbReference type="OrthoDB" id="6162777at2759"/>
<feature type="region of interest" description="Disordered" evidence="1">
    <location>
        <begin position="140"/>
        <end position="190"/>
    </location>
</feature>
<evidence type="ECO:0000259" key="2">
    <source>
        <dbReference type="Pfam" id="PF20694"/>
    </source>
</evidence>
<feature type="region of interest" description="Disordered" evidence="1">
    <location>
        <begin position="1194"/>
        <end position="1221"/>
    </location>
</feature>
<protein>
    <recommendedName>
        <fullName evidence="2">TRADD-like N-terminal domain-containing protein</fullName>
    </recommendedName>
</protein>
<feature type="domain" description="TRADD-like N-terminal" evidence="2">
    <location>
        <begin position="991"/>
        <end position="1038"/>
    </location>
</feature>
<feature type="compositionally biased region" description="Polar residues" evidence="1">
    <location>
        <begin position="164"/>
        <end position="176"/>
    </location>
</feature>
<dbReference type="Proteomes" id="UP000507470">
    <property type="component" value="Unassembled WGS sequence"/>
</dbReference>
<accession>A0A6J8A660</accession>
<evidence type="ECO:0000256" key="1">
    <source>
        <dbReference type="SAM" id="MobiDB-lite"/>
    </source>
</evidence>
<keyword evidence="4" id="KW-1185">Reference proteome</keyword>
<feature type="region of interest" description="Disordered" evidence="1">
    <location>
        <begin position="1"/>
        <end position="24"/>
    </location>
</feature>
<dbReference type="EMBL" id="CACVKT020000738">
    <property type="protein sequence ID" value="CAC5362309.1"/>
    <property type="molecule type" value="Genomic_DNA"/>
</dbReference>
<evidence type="ECO:0000313" key="4">
    <source>
        <dbReference type="Proteomes" id="UP000507470"/>
    </source>
</evidence>
<feature type="region of interest" description="Disordered" evidence="1">
    <location>
        <begin position="1119"/>
        <end position="1142"/>
    </location>
</feature>
<proteinExistence type="predicted"/>
<sequence>MLPPNHQPERMLPPNHQPERMLPPNHHNLRECFRQTTNLRECFRQTTKMVIMLQIADLSRNVFKLMAGNRQDASFLTNQNGNTTDPKQQKGTCFLYEDTHGRRHFHDNSHATGATDIDNNQYQGPEVPGRIILHHPMTEGPHVEHDLPLRQFSGRSRSRDGDKTTMSSTTKQQAPTFISRPMSPLTINTDLDNYAPSHTLNDEISASSPFYYSHMQGPLKSPGIFVPYTDERKREIIERAIKEALANDEISRKEEISKTFPLQDPPKSKFKRQMSADSNDSNDNRSQIYPSKRHQDSYSTSDVDSTDLYHGTYSTPASVYSSLPISSKPAIPLNEAYHQNQTVKHTVSENMVQFFHKEELNTSDIRASQKYTSDCSDDNFMISTNRRGQSKSETINSPHKFTKSPRKETVLVTVPEKPYTKNLQWVVSDPNPNSTVHQIHFNKTLKSSTTGYSPGKSLGNVRCDEVDRTFCANNFSKEFNHESFQRDALPLRTSSTTVSGSTVTEKGFVFPPSPTITCPLPFSPRIVGEQFTPKFKSTPKDIRETYPNPVIRRTVESQVHGSPSRISTNKLPLHSPAKEPWDKLNIKSPSKQMDPMNQLLNQRNIQHDQRYCNQNLHTEYDSERITNSFNSTLSRSTSFSNHTDSFAREKANAYIQNNIQNKIQIQPKNGNCTNGHILKGNAEKELLLDQAVKHLLFRSYSAIELSPSKADIERMRNKVRNMYRSMSSPAEMKEMLKNLLVEERIKEEFFVDNDVFDTSSSPSKLQRHPEHIQCQHDNREQQYATVADAPDLPLLLEMFNPAVLSADDHESAEHAQYLMGKSKQSSTRCYQRDIPQTARFSHPDIAHTSFRFPMSSSTVDNRFSEREYDRECNMPGCSHSQPRYERDTSRKRKHGDVEVCVNCEEDEVSDKSRCLQSALKKVQHPEGKTCRCANIESAILEMARDAYKKIRRRDSSEYSFDRFNTEATETREQIFDSVKVLCEIKSMCKYGRVIDDIFSGSIIFLFNCPTLSALDDLWEIYLSGKLKEMFNSAFITDELKHRYGASTARLEVVISKEVYHRARSELLIREIKSPKLNTTLSKSDTEIASVCSSSKENYIRDTSARKKVKPSALAIIHMRSQSAPSVNQSPSPSPSWMSQLSNSPFSKERKFSFSNTGELSPRKVFQEINTGSPTLKKVFDFDVNITSKLSPKRKTFGDLMPWENQNVQQETSTSKRKSIRD</sequence>
<gene>
    <name evidence="3" type="ORF">MCOR_4108</name>
</gene>
<dbReference type="InterPro" id="IPR049341">
    <property type="entry name" value="TRADD-like_N"/>
</dbReference>
<feature type="region of interest" description="Disordered" evidence="1">
    <location>
        <begin position="378"/>
        <end position="406"/>
    </location>
</feature>